<dbReference type="Gene3D" id="3.40.50.10690">
    <property type="entry name" value="putative lor/sdh protein like domains"/>
    <property type="match status" value="1"/>
</dbReference>
<dbReference type="OrthoDB" id="5386290at2"/>
<dbReference type="InterPro" id="IPR048963">
    <property type="entry name" value="ArgZ/ArgE-like_C_2nd"/>
</dbReference>
<reference evidence="2 3" key="1">
    <citation type="submission" date="2015-07" db="EMBL/GenBank/DDBJ databases">
        <title>Isolation and Genomic Characterization of a Novel Halophilic Metal-Reducing Deltaproteobacterium from the Deep Subsurface.</title>
        <authorList>
            <person name="Badalamenti J.P."/>
            <person name="Summers Z.M."/>
            <person name="Gralnick J.A."/>
            <person name="Bond D.R."/>
        </authorList>
    </citation>
    <scope>NUCLEOTIDE SEQUENCE [LARGE SCALE GENOMIC DNA]</scope>
    <source>
        <strain evidence="2 3">WTL</strain>
    </source>
</reference>
<proteinExistence type="predicted"/>
<dbReference type="STRING" id="1603606.DSOUD_1795"/>
<name>A0A0M4D1C7_9BACT</name>
<gene>
    <name evidence="2" type="ORF">DSOUD_1795</name>
</gene>
<dbReference type="PATRIC" id="fig|1603606.3.peg.1949"/>
<dbReference type="AlphaFoldDB" id="A0A0M4D1C7"/>
<dbReference type="RefSeq" id="WP_053550659.1">
    <property type="nucleotide sequence ID" value="NZ_CP010802.1"/>
</dbReference>
<evidence type="ECO:0000259" key="1">
    <source>
        <dbReference type="Pfam" id="PF21570"/>
    </source>
</evidence>
<dbReference type="EMBL" id="CP010802">
    <property type="protein sequence ID" value="ALC16571.1"/>
    <property type="molecule type" value="Genomic_DNA"/>
</dbReference>
<dbReference type="Gene3D" id="2.40.420.10">
    <property type="entry name" value="conserved putative lor/sdh protein from methanococcus maripaludis s2 domain"/>
    <property type="match status" value="1"/>
</dbReference>
<organism evidence="2 3">
    <name type="scientific">Desulfuromonas soudanensis</name>
    <dbReference type="NCBI Taxonomy" id="1603606"/>
    <lineage>
        <taxon>Bacteria</taxon>
        <taxon>Pseudomonadati</taxon>
        <taxon>Thermodesulfobacteriota</taxon>
        <taxon>Desulfuromonadia</taxon>
        <taxon>Desulfuromonadales</taxon>
        <taxon>Desulfuromonadaceae</taxon>
        <taxon>Desulfuromonas</taxon>
    </lineage>
</organism>
<dbReference type="KEGG" id="des:DSOUD_1795"/>
<keyword evidence="3" id="KW-1185">Reference proteome</keyword>
<dbReference type="Pfam" id="PF21570">
    <property type="entry name" value="ArgZ-like_C_2nd"/>
    <property type="match status" value="1"/>
</dbReference>
<evidence type="ECO:0000313" key="2">
    <source>
        <dbReference type="EMBL" id="ALC16571.1"/>
    </source>
</evidence>
<protein>
    <recommendedName>
        <fullName evidence="1">Arginine dihydrolase ArgZ/ArgE-like C-terminal second subdomain domain-containing protein</fullName>
    </recommendedName>
</protein>
<sequence>MAFDFPVYTPPDFTAPSLAQAPCVRFASVIQEGIAPDGYHATSVHPEYLHLAPDSWTLLQESRMDCVVVLDRDGELQVREFRTLKVEDRVACGRSEDGSDGILVYPGGFLPPGEEGERERFAFRTGFSRETSFSIDYDRLYALLEEEKRHGFILWVLGPAAIFDRDAREAFVSLVEGGYIHALLAGNAFPTHDLEGALYGTALGQDLYTKQPVPQGHYRHLDALNRIRALGSIRRAVEEGEVVNGVMRALIRKDIPFVLAGSIRDDGPLPEVIADACQAQDRMRILARKATTVIALATALHTIATGNMIPSYRVERDGRVRPVYFYAVDMSEFALGKLLDRGSVSARPILTNVQDFIVTLQRGLNRR</sequence>
<accession>A0A0M4D1C7</accession>
<evidence type="ECO:0000313" key="3">
    <source>
        <dbReference type="Proteomes" id="UP000057158"/>
    </source>
</evidence>
<dbReference type="Proteomes" id="UP000057158">
    <property type="component" value="Chromosome"/>
</dbReference>
<feature type="domain" description="Arginine dihydrolase ArgZ/ArgE-like C-terminal second subdomain" evidence="1">
    <location>
        <begin position="146"/>
        <end position="360"/>
    </location>
</feature>